<name>A0A5S4EGI4_9PROT</name>
<evidence type="ECO:0000313" key="1">
    <source>
        <dbReference type="EMBL" id="TMQ74367.1"/>
    </source>
</evidence>
<dbReference type="AlphaFoldDB" id="A0A5S4EGI4"/>
<accession>A0A5S4EGI4</accession>
<organism evidence="1 2">
    <name type="scientific">Candidatus Accumulibacter phosphatis</name>
    <dbReference type="NCBI Taxonomy" id="327160"/>
    <lineage>
        <taxon>Bacteria</taxon>
        <taxon>Pseudomonadati</taxon>
        <taxon>Pseudomonadota</taxon>
        <taxon>Betaproteobacteria</taxon>
        <taxon>Candidatus Accumulibacter</taxon>
    </lineage>
</organism>
<comment type="caution">
    <text evidence="1">The sequence shown here is derived from an EMBL/GenBank/DDBJ whole genome shotgun (WGS) entry which is preliminary data.</text>
</comment>
<dbReference type="EMBL" id="SWAD01000237">
    <property type="protein sequence ID" value="TMQ74367.1"/>
    <property type="molecule type" value="Genomic_DNA"/>
</dbReference>
<proteinExistence type="predicted"/>
<keyword evidence="2" id="KW-1185">Reference proteome</keyword>
<sequence length="42" mass="4752">MRENPGRWFLASTRKVAAHTLGVLINKSLGRPLLEFEGWVTV</sequence>
<protein>
    <submittedName>
        <fullName evidence="1">Uncharacterized protein</fullName>
    </submittedName>
</protein>
<gene>
    <name evidence="1" type="ORF">ACCUM_1919</name>
</gene>
<evidence type="ECO:0000313" key="2">
    <source>
        <dbReference type="Proteomes" id="UP000306324"/>
    </source>
</evidence>
<dbReference type="Proteomes" id="UP000306324">
    <property type="component" value="Unassembled WGS sequence"/>
</dbReference>
<reference evidence="1 2" key="1">
    <citation type="submission" date="2019-04" db="EMBL/GenBank/DDBJ databases">
        <title>A novel phosphate-accumulating bacterium identified in bioreactor for phosphate removal from wastewater.</title>
        <authorList>
            <person name="Kotlyarov R.Y."/>
            <person name="Beletsky A.V."/>
            <person name="Kallistova A.Y."/>
            <person name="Dorofeev A.G."/>
            <person name="Nikolaev Y.Y."/>
            <person name="Pimenov N.V."/>
            <person name="Ravin N.V."/>
            <person name="Mardanov A.V."/>
        </authorList>
    </citation>
    <scope>NUCLEOTIDE SEQUENCE [LARGE SCALE GENOMIC DNA]</scope>
    <source>
        <strain evidence="1 2">Bin19</strain>
    </source>
</reference>